<accession>A0A5B8MXD4</accession>
<keyword evidence="3" id="KW-1185">Reference proteome</keyword>
<keyword evidence="1" id="KW-0812">Transmembrane</keyword>
<name>A0A5B8MXD4_9CHLO</name>
<sequence>MSTTTAAEWRPGMVRGIAWEGSRRRARTRRGRGGGTGVAVVAAIAVLCLCAVLASSSESPQGTRRRLVQQQEEESYCECEGEDLACPEGFMKNFEASEDIKEEGDRAMWALECTGFNYSDGVTDAVCPDRCKQEIERIYGASGYCACVSSKAREQMSKQSFTLLNMSPNQILSACFRACNFSLP</sequence>
<evidence type="ECO:0000313" key="3">
    <source>
        <dbReference type="Proteomes" id="UP000316726"/>
    </source>
</evidence>
<proteinExistence type="predicted"/>
<feature type="transmembrane region" description="Helical" evidence="1">
    <location>
        <begin position="33"/>
        <end position="54"/>
    </location>
</feature>
<keyword evidence="1" id="KW-0472">Membrane</keyword>
<organism evidence="2 3">
    <name type="scientific">Chloropicon primus</name>
    <dbReference type="NCBI Taxonomy" id="1764295"/>
    <lineage>
        <taxon>Eukaryota</taxon>
        <taxon>Viridiplantae</taxon>
        <taxon>Chlorophyta</taxon>
        <taxon>Chloropicophyceae</taxon>
        <taxon>Chloropicales</taxon>
        <taxon>Chloropicaceae</taxon>
        <taxon>Chloropicon</taxon>
    </lineage>
</organism>
<protein>
    <submittedName>
        <fullName evidence="2">Uncharacterized protein</fullName>
    </submittedName>
</protein>
<evidence type="ECO:0000256" key="1">
    <source>
        <dbReference type="SAM" id="Phobius"/>
    </source>
</evidence>
<evidence type="ECO:0000313" key="2">
    <source>
        <dbReference type="EMBL" id="QDZ25233.1"/>
    </source>
</evidence>
<dbReference type="AlphaFoldDB" id="A0A5B8MXD4"/>
<keyword evidence="1" id="KW-1133">Transmembrane helix</keyword>
<gene>
    <name evidence="2" type="ORF">A3770_16p77510</name>
</gene>
<dbReference type="EMBL" id="CP031049">
    <property type="protein sequence ID" value="QDZ25233.1"/>
    <property type="molecule type" value="Genomic_DNA"/>
</dbReference>
<reference evidence="2 3" key="1">
    <citation type="submission" date="2018-07" db="EMBL/GenBank/DDBJ databases">
        <title>The complete nuclear genome of the prasinophyte Chloropicon primus (CCMP1205).</title>
        <authorList>
            <person name="Pombert J.-F."/>
            <person name="Otis C."/>
            <person name="Turmel M."/>
            <person name="Lemieux C."/>
        </authorList>
    </citation>
    <scope>NUCLEOTIDE SEQUENCE [LARGE SCALE GENOMIC DNA]</scope>
    <source>
        <strain evidence="2 3">CCMP1205</strain>
    </source>
</reference>
<dbReference type="Proteomes" id="UP000316726">
    <property type="component" value="Chromosome 16"/>
</dbReference>